<feature type="domain" description="Endonuclease/exonuclease/phosphatase" evidence="2">
    <location>
        <begin position="115"/>
        <end position="327"/>
    </location>
</feature>
<dbReference type="RefSeq" id="WP_316427014.1">
    <property type="nucleotide sequence ID" value="NZ_CP130144.1"/>
</dbReference>
<dbReference type="SUPFAM" id="SSF56219">
    <property type="entry name" value="DNase I-like"/>
    <property type="match status" value="1"/>
</dbReference>
<keyword evidence="1" id="KW-0812">Transmembrane</keyword>
<dbReference type="AlphaFoldDB" id="A0AA97AVG1"/>
<keyword evidence="3" id="KW-0540">Nuclease</keyword>
<evidence type="ECO:0000256" key="1">
    <source>
        <dbReference type="SAM" id="Phobius"/>
    </source>
</evidence>
<gene>
    <name evidence="3" type="ORF">Q2T42_26255</name>
</gene>
<name>A0AA97AVG1_LEPBY</name>
<sequence length="337" mass="38316">MLADDIQIYSCSMSLTKMLLLLNFIHVVAAFSAIASLLGFAGALWWRFELLDHPRPQYCLALIAALLVGLLLQQKWAIVWFIPLMLNLALLAPLFFAPFKVDQNSQAPTIRLLHANLDRHNSQPEQAIRYLKQQSVDLMLLQEITPAWLARLQAELPEYQILKAEALDNTLGSAILVPQQNQQIKVEQVQVIHLPKDSDRPLLETTVTYAGRPLVILSYHVIRPRSPKTSAYQEIEFDSVSTWSQAQLHQQKRVVVIGDFNSTAWSVRLRRLEKDSQLLNSQRGFGFQPTWSAEFPPLMKIAIDHCFHDRSLVTVQRSIGSAIGSDHLPFLVELRNQ</sequence>
<feature type="transmembrane region" description="Helical" evidence="1">
    <location>
        <begin position="79"/>
        <end position="99"/>
    </location>
</feature>
<dbReference type="GO" id="GO:0004519">
    <property type="term" value="F:endonuclease activity"/>
    <property type="evidence" value="ECO:0007669"/>
    <property type="project" value="UniProtKB-KW"/>
</dbReference>
<dbReference type="Pfam" id="PF03372">
    <property type="entry name" value="Exo_endo_phos"/>
    <property type="match status" value="1"/>
</dbReference>
<keyword evidence="3" id="KW-0255">Endonuclease</keyword>
<keyword evidence="1" id="KW-1133">Transmembrane helix</keyword>
<feature type="transmembrane region" description="Helical" evidence="1">
    <location>
        <begin position="55"/>
        <end position="72"/>
    </location>
</feature>
<evidence type="ECO:0000313" key="3">
    <source>
        <dbReference type="EMBL" id="WNZ45296.1"/>
    </source>
</evidence>
<feature type="transmembrane region" description="Helical" evidence="1">
    <location>
        <begin position="20"/>
        <end position="43"/>
    </location>
</feature>
<keyword evidence="1" id="KW-0472">Membrane</keyword>
<proteinExistence type="predicted"/>
<reference evidence="3" key="1">
    <citation type="journal article" date="2023" name="Plants (Basel)">
        <title>Genomic Analysis of Leptolyngbya boryana CZ1 Reveals Efficient Carbon Fixation Modules.</title>
        <authorList>
            <person name="Bai X."/>
            <person name="Wang H."/>
            <person name="Cheng W."/>
            <person name="Wang J."/>
            <person name="Ma M."/>
            <person name="Hu H."/>
            <person name="Song Z."/>
            <person name="Ma H."/>
            <person name="Fan Y."/>
            <person name="Du C."/>
            <person name="Xu J."/>
        </authorList>
    </citation>
    <scope>NUCLEOTIDE SEQUENCE</scope>
    <source>
        <strain evidence="3">CZ1</strain>
    </source>
</reference>
<keyword evidence="3" id="KW-0378">Hydrolase</keyword>
<dbReference type="Gene3D" id="3.60.10.10">
    <property type="entry name" value="Endonuclease/exonuclease/phosphatase"/>
    <property type="match status" value="1"/>
</dbReference>
<accession>A0AA97AVG1</accession>
<dbReference type="InterPro" id="IPR036691">
    <property type="entry name" value="Endo/exonu/phosph_ase_sf"/>
</dbReference>
<dbReference type="EMBL" id="CP130144">
    <property type="protein sequence ID" value="WNZ45296.1"/>
    <property type="molecule type" value="Genomic_DNA"/>
</dbReference>
<evidence type="ECO:0000259" key="2">
    <source>
        <dbReference type="Pfam" id="PF03372"/>
    </source>
</evidence>
<organism evidence="3">
    <name type="scientific">Leptolyngbya boryana CZ1</name>
    <dbReference type="NCBI Taxonomy" id="3060204"/>
    <lineage>
        <taxon>Bacteria</taxon>
        <taxon>Bacillati</taxon>
        <taxon>Cyanobacteriota</taxon>
        <taxon>Cyanophyceae</taxon>
        <taxon>Leptolyngbyales</taxon>
        <taxon>Leptolyngbyaceae</taxon>
        <taxon>Leptolyngbya group</taxon>
        <taxon>Leptolyngbya</taxon>
    </lineage>
</organism>
<reference evidence="3" key="2">
    <citation type="submission" date="2023-07" db="EMBL/GenBank/DDBJ databases">
        <authorList>
            <person name="Bai X.-H."/>
            <person name="Wang H.-H."/>
            <person name="Wang J."/>
            <person name="Ma M.-Y."/>
            <person name="Hu H.-H."/>
            <person name="Song Z.-L."/>
            <person name="Ma H.-G."/>
            <person name="Fan Y."/>
            <person name="Du C.-Y."/>
            <person name="Xu J.-C."/>
        </authorList>
    </citation>
    <scope>NUCLEOTIDE SEQUENCE</scope>
    <source>
        <strain evidence="3">CZ1</strain>
    </source>
</reference>
<protein>
    <submittedName>
        <fullName evidence="3">Endonuclease/exonuclease/phosphatase family protein</fullName>
    </submittedName>
</protein>
<dbReference type="InterPro" id="IPR005135">
    <property type="entry name" value="Endo/exonuclease/phosphatase"/>
</dbReference>